<dbReference type="Pfam" id="PF02984">
    <property type="entry name" value="Cyclin_C"/>
    <property type="match status" value="1"/>
</dbReference>
<keyword evidence="6" id="KW-1185">Reference proteome</keyword>
<feature type="region of interest" description="Disordered" evidence="3">
    <location>
        <begin position="562"/>
        <end position="600"/>
    </location>
</feature>
<feature type="region of interest" description="Disordered" evidence="3">
    <location>
        <begin position="79"/>
        <end position="112"/>
    </location>
</feature>
<keyword evidence="1 2" id="KW-0195">Cyclin</keyword>
<feature type="compositionally biased region" description="Basic and acidic residues" evidence="3">
    <location>
        <begin position="79"/>
        <end position="100"/>
    </location>
</feature>
<dbReference type="SMART" id="SM01332">
    <property type="entry name" value="Cyclin_C"/>
    <property type="match status" value="1"/>
</dbReference>
<evidence type="ECO:0000259" key="4">
    <source>
        <dbReference type="SMART" id="SM00385"/>
    </source>
</evidence>
<dbReference type="CDD" id="cd20537">
    <property type="entry name" value="CYCLIN_CCNO-like_rpt2"/>
    <property type="match status" value="1"/>
</dbReference>
<evidence type="ECO:0000256" key="1">
    <source>
        <dbReference type="ARBA" id="ARBA00023127"/>
    </source>
</evidence>
<feature type="domain" description="Cyclin C-terminal" evidence="5">
    <location>
        <begin position="336"/>
        <end position="451"/>
    </location>
</feature>
<feature type="compositionally biased region" description="Low complexity" evidence="3">
    <location>
        <begin position="569"/>
        <end position="595"/>
    </location>
</feature>
<dbReference type="InterPro" id="IPR036915">
    <property type="entry name" value="Cyclin-like_sf"/>
</dbReference>
<dbReference type="InterPro" id="IPR039361">
    <property type="entry name" value="Cyclin"/>
</dbReference>
<feature type="domain" description="Cyclin-like" evidence="4">
    <location>
        <begin position="242"/>
        <end position="327"/>
    </location>
</feature>
<dbReference type="Proteomes" id="UP000887562">
    <property type="component" value="Unplaced"/>
</dbReference>
<evidence type="ECO:0000256" key="2">
    <source>
        <dbReference type="RuleBase" id="RU000383"/>
    </source>
</evidence>
<feature type="domain" description="Cyclin-like" evidence="4">
    <location>
        <begin position="340"/>
        <end position="416"/>
    </location>
</feature>
<proteinExistence type="inferred from homology"/>
<protein>
    <submittedName>
        <fullName evidence="7">G2/mitotic-specific cyclin-B3</fullName>
    </submittedName>
</protein>
<dbReference type="PANTHER" id="PTHR10177">
    <property type="entry name" value="CYCLINS"/>
    <property type="match status" value="1"/>
</dbReference>
<evidence type="ECO:0000313" key="7">
    <source>
        <dbReference type="WBParaSite" id="maker-E.canG7_contigs_5186-snap-gene-1.30-mRNA-1"/>
    </source>
</evidence>
<organism evidence="6 7">
    <name type="scientific">Echinococcus canadensis</name>
    <dbReference type="NCBI Taxonomy" id="519352"/>
    <lineage>
        <taxon>Eukaryota</taxon>
        <taxon>Metazoa</taxon>
        <taxon>Spiralia</taxon>
        <taxon>Lophotrochozoa</taxon>
        <taxon>Platyhelminthes</taxon>
        <taxon>Cestoda</taxon>
        <taxon>Eucestoda</taxon>
        <taxon>Cyclophyllidea</taxon>
        <taxon>Taeniidae</taxon>
        <taxon>Echinococcus</taxon>
        <taxon>Echinococcus canadensis group</taxon>
    </lineage>
</organism>
<dbReference type="WBParaSite" id="maker-E.canG7_contigs_5186-snap-gene-1.30-mRNA-1">
    <property type="protein sequence ID" value="maker-E.canG7_contigs_5186-snap-gene-1.30-mRNA-1"/>
    <property type="gene ID" value="EcG7_00080"/>
</dbReference>
<dbReference type="InterPro" id="IPR013763">
    <property type="entry name" value="Cyclin-like_dom"/>
</dbReference>
<dbReference type="Gene3D" id="1.10.472.10">
    <property type="entry name" value="Cyclin-like"/>
    <property type="match status" value="2"/>
</dbReference>
<dbReference type="SMART" id="SM00385">
    <property type="entry name" value="CYCLIN"/>
    <property type="match status" value="2"/>
</dbReference>
<dbReference type="SUPFAM" id="SSF47954">
    <property type="entry name" value="Cyclin-like"/>
    <property type="match status" value="2"/>
</dbReference>
<sequence length="779" mass="88170">MNLISDVKKDPICVEPHVADMSLKGRPVLKLLSDKSNQPFSISRKALMIFFLENAHCGGRPHNYSSELIPVGRKLSARTESESNRLDSSKCAKGDTDILKPKNPTPHSFTVSSSKSSFKVVPLNNKNGASSYSSSTNSCNVSSSRQKPVVISYSGVILPFEMIAFDVVRAIFAGRSSLESIFSELRFSDHPCTEGCFPNMDYFLRIIAHERLQEDKACFQIRDFLSRQSHQITSDMLVTLADWMVEIQESFALSSSSLHLAWGLLYAFFDNAGRIQRTEVQLYASVAFVVACKLEELDSPEIEDFVYLTNNAYSHEQLVIAEQELLTSIDFKLHRPNPFFFLRYFYRVLDSQSAQLDCMCRFLLDVGLHDHEVSLARASKRAAAVLWLARCVLRNPSYALWRKLSQIAELYNLILSNERFSDFYASCGDSPRQNDNWSSEGYVSVATPFVPVRFLKSISEPLYSGEGVSKVREQQPQEDQTCKCIRELREMEKQRCPLWPPLLQHVTGYAERELIPLALQHHRCALQLLAEAARGGRLQAEVGETEAEAKTERVEVEIKEEMEMAGQNSTRSTSSPQQSRLRLTTSRSSSERTTSPGGHNIRRHVISKYYRTCYMSVAETYLRCSFENLIPHFPELQCPDLCSCFVCMNLLSPKANPPQDVQAHLPFSEICILNLSVYLSTCTSTPHSFSFDAPLCRWLLELNVHVTIRLKGLANNLGRQKNYGFRATMKRIVLLPWLFEKLEANYSSSAALEGLSVMETCELMDQLTLTIEGRLELSV</sequence>
<accession>A0A915EUP8</accession>
<evidence type="ECO:0000256" key="3">
    <source>
        <dbReference type="SAM" id="MobiDB-lite"/>
    </source>
</evidence>
<name>A0A915EUP8_9CEST</name>
<dbReference type="InterPro" id="IPR006671">
    <property type="entry name" value="Cyclin_N"/>
</dbReference>
<dbReference type="AlphaFoldDB" id="A0A915EUP8"/>
<comment type="similarity">
    <text evidence="2">Belongs to the cyclin family.</text>
</comment>
<dbReference type="Pfam" id="PF00134">
    <property type="entry name" value="Cyclin_N"/>
    <property type="match status" value="1"/>
</dbReference>
<dbReference type="InterPro" id="IPR004367">
    <property type="entry name" value="Cyclin_C-dom"/>
</dbReference>
<reference evidence="7" key="1">
    <citation type="submission" date="2022-11" db="UniProtKB">
        <authorList>
            <consortium name="WormBaseParasite"/>
        </authorList>
    </citation>
    <scope>IDENTIFICATION</scope>
</reference>
<evidence type="ECO:0000259" key="5">
    <source>
        <dbReference type="SMART" id="SM01332"/>
    </source>
</evidence>
<evidence type="ECO:0000313" key="6">
    <source>
        <dbReference type="Proteomes" id="UP000887562"/>
    </source>
</evidence>